<feature type="region of interest" description="Disordered" evidence="1">
    <location>
        <begin position="178"/>
        <end position="214"/>
    </location>
</feature>
<dbReference type="EMBL" id="JXTC01000200">
    <property type="protein sequence ID" value="PON82188.1"/>
    <property type="molecule type" value="Genomic_DNA"/>
</dbReference>
<dbReference type="AlphaFoldDB" id="A0A2P5E9G0"/>
<gene>
    <name evidence="2" type="ORF">TorRG33x02_220390</name>
</gene>
<proteinExistence type="predicted"/>
<dbReference type="OrthoDB" id="10629835at2759"/>
<name>A0A2P5E9G0_TREOI</name>
<evidence type="ECO:0000256" key="1">
    <source>
        <dbReference type="SAM" id="MobiDB-lite"/>
    </source>
</evidence>
<feature type="compositionally biased region" description="Low complexity" evidence="1">
    <location>
        <begin position="197"/>
        <end position="208"/>
    </location>
</feature>
<comment type="caution">
    <text evidence="2">The sequence shown here is derived from an EMBL/GenBank/DDBJ whole genome shotgun (WGS) entry which is preliminary data.</text>
</comment>
<evidence type="ECO:0000313" key="3">
    <source>
        <dbReference type="Proteomes" id="UP000237000"/>
    </source>
</evidence>
<feature type="compositionally biased region" description="Polar residues" evidence="1">
    <location>
        <begin position="94"/>
        <end position="107"/>
    </location>
</feature>
<feature type="region of interest" description="Disordered" evidence="1">
    <location>
        <begin position="73"/>
        <end position="114"/>
    </location>
</feature>
<sequence>MPAPIEAQKVSDSSDDKNDATLDHELALLSLLLIRFEEPHPDLSSMARALSNYDGLQPILEILSASLQSLPANPIFPKNPVPTKDQMARGSDYSRGQASSREQSSDTMVGGKTHARPLANFSTNQYSSTTTNELLLSVRTHYTIPEEIYLLAPGQAQSKWMEGSDRHLDDIQVGRLARPYSPNDQIPLPTKECSKQSRVVLSSSLSIRDAPRRG</sequence>
<evidence type="ECO:0000313" key="2">
    <source>
        <dbReference type="EMBL" id="PON82188.1"/>
    </source>
</evidence>
<reference evidence="3" key="1">
    <citation type="submission" date="2016-06" db="EMBL/GenBank/DDBJ databases">
        <title>Parallel loss of symbiosis genes in relatives of nitrogen-fixing non-legume Parasponia.</title>
        <authorList>
            <person name="Van Velzen R."/>
            <person name="Holmer R."/>
            <person name="Bu F."/>
            <person name="Rutten L."/>
            <person name="Van Zeijl A."/>
            <person name="Liu W."/>
            <person name="Santuari L."/>
            <person name="Cao Q."/>
            <person name="Sharma T."/>
            <person name="Shen D."/>
            <person name="Roswanjaya Y."/>
            <person name="Wardhani T."/>
            <person name="Kalhor M.S."/>
            <person name="Jansen J."/>
            <person name="Van den Hoogen J."/>
            <person name="Gungor B."/>
            <person name="Hartog M."/>
            <person name="Hontelez J."/>
            <person name="Verver J."/>
            <person name="Yang W.-C."/>
            <person name="Schijlen E."/>
            <person name="Repin R."/>
            <person name="Schilthuizen M."/>
            <person name="Schranz E."/>
            <person name="Heidstra R."/>
            <person name="Miyata K."/>
            <person name="Fedorova E."/>
            <person name="Kohlen W."/>
            <person name="Bisseling T."/>
            <person name="Smit S."/>
            <person name="Geurts R."/>
        </authorList>
    </citation>
    <scope>NUCLEOTIDE SEQUENCE [LARGE SCALE GENOMIC DNA]</scope>
    <source>
        <strain evidence="3">cv. RG33-2</strain>
    </source>
</reference>
<dbReference type="InParanoid" id="A0A2P5E9G0"/>
<protein>
    <submittedName>
        <fullName evidence="2">Uncharacterized protein</fullName>
    </submittedName>
</protein>
<dbReference type="Proteomes" id="UP000237000">
    <property type="component" value="Unassembled WGS sequence"/>
</dbReference>
<keyword evidence="3" id="KW-1185">Reference proteome</keyword>
<organism evidence="2 3">
    <name type="scientific">Trema orientale</name>
    <name type="common">Charcoal tree</name>
    <name type="synonym">Celtis orientalis</name>
    <dbReference type="NCBI Taxonomy" id="63057"/>
    <lineage>
        <taxon>Eukaryota</taxon>
        <taxon>Viridiplantae</taxon>
        <taxon>Streptophyta</taxon>
        <taxon>Embryophyta</taxon>
        <taxon>Tracheophyta</taxon>
        <taxon>Spermatophyta</taxon>
        <taxon>Magnoliopsida</taxon>
        <taxon>eudicotyledons</taxon>
        <taxon>Gunneridae</taxon>
        <taxon>Pentapetalae</taxon>
        <taxon>rosids</taxon>
        <taxon>fabids</taxon>
        <taxon>Rosales</taxon>
        <taxon>Cannabaceae</taxon>
        <taxon>Trema</taxon>
    </lineage>
</organism>
<accession>A0A2P5E9G0</accession>